<evidence type="ECO:0000256" key="6">
    <source>
        <dbReference type="ARBA" id="ARBA00022989"/>
    </source>
</evidence>
<dbReference type="SUPFAM" id="SSF58104">
    <property type="entry name" value="Methyl-accepting chemotaxis protein (MCP) signaling domain"/>
    <property type="match status" value="1"/>
</dbReference>
<sequence length="568" mass="61200">MGKNIIRINLKLGTKINLIVISMITILSLVIGFVVNGEITRGIKEFATEKAKGDLGLAYRYIDNKYPGEWEVKDNTLYKGTTQINDNNEIVDTIGEETGDTVTIFLEDTRVTTNVLLDGERAIGTQASAEVVDTVITKGESFYGEANVAGNMYQTAYMPLENASGEVIGIMYVGASEEIINNILSSFILKFVVVLVIMIGLASGAVYWFTWKMKKRLSNLTKALDMAGNGNFTAEVEDHSGDELGTLSDSYNKMSESLKDMMNEVISTSELLASSSEELTASSEQTSKATETITDSIQQVADGAEQSTSSVQESAIALEEVTKGIQTIADNASIVSEVSGQATEKAKEGGLFVDKTVNQINEINQSVFASGEVIKTLEHRSQEIEKITNVITAIANQTNLLALNAAIEAARAGEHGKGFAVVADEVRKLAEQSQQSSSQISTLIKTIQEDMTQSSQSIEQVSVDVKEGLAIVNQTKETFKEILEFMSNLTEQINDMAATSEEISASTQEVSATVSGIINISEQTSMHSQNVAASAEEQLASMEEIATSASALSNLADDLKVLIGKFKV</sequence>
<feature type="transmembrane region" description="Helical" evidence="11">
    <location>
        <begin position="187"/>
        <end position="209"/>
    </location>
</feature>
<keyword evidence="7 11" id="KW-0472">Membrane</keyword>
<evidence type="ECO:0000256" key="2">
    <source>
        <dbReference type="ARBA" id="ARBA00022475"/>
    </source>
</evidence>
<keyword evidence="2" id="KW-1003">Cell membrane</keyword>
<dbReference type="Pfam" id="PF00015">
    <property type="entry name" value="MCPsignal"/>
    <property type="match status" value="1"/>
</dbReference>
<name>A0ABV6KXB8_9BACI</name>
<dbReference type="Proteomes" id="UP001589738">
    <property type="component" value="Unassembled WGS sequence"/>
</dbReference>
<keyword evidence="5 11" id="KW-0812">Transmembrane</keyword>
<dbReference type="PANTHER" id="PTHR32089:SF114">
    <property type="entry name" value="METHYL-ACCEPTING CHEMOTAXIS PROTEIN MCPB"/>
    <property type="match status" value="1"/>
</dbReference>
<dbReference type="InterPro" id="IPR029151">
    <property type="entry name" value="Sensor-like_sf"/>
</dbReference>
<evidence type="ECO:0000256" key="9">
    <source>
        <dbReference type="ARBA" id="ARBA00029447"/>
    </source>
</evidence>
<dbReference type="InterPro" id="IPR033463">
    <property type="entry name" value="sCache_3"/>
</dbReference>
<evidence type="ECO:0000256" key="10">
    <source>
        <dbReference type="PROSITE-ProRule" id="PRU00284"/>
    </source>
</evidence>
<evidence type="ECO:0000256" key="8">
    <source>
        <dbReference type="ARBA" id="ARBA00023224"/>
    </source>
</evidence>
<dbReference type="PROSITE" id="PS50885">
    <property type="entry name" value="HAMP"/>
    <property type="match status" value="1"/>
</dbReference>
<keyword evidence="4" id="KW-0145">Chemotaxis</keyword>
<dbReference type="PRINTS" id="PR00260">
    <property type="entry name" value="CHEMTRNSDUCR"/>
</dbReference>
<dbReference type="CDD" id="cd06225">
    <property type="entry name" value="HAMP"/>
    <property type="match status" value="1"/>
</dbReference>
<feature type="transmembrane region" description="Helical" evidence="11">
    <location>
        <begin position="12"/>
        <end position="35"/>
    </location>
</feature>
<evidence type="ECO:0000259" key="12">
    <source>
        <dbReference type="PROSITE" id="PS50111"/>
    </source>
</evidence>
<keyword evidence="8 10" id="KW-0807">Transducer</keyword>
<gene>
    <name evidence="14" type="ORF">ACFFHF_15010</name>
</gene>
<organism evidence="14 15">
    <name type="scientific">Robertmurraya beringensis</name>
    <dbReference type="NCBI Taxonomy" id="641660"/>
    <lineage>
        <taxon>Bacteria</taxon>
        <taxon>Bacillati</taxon>
        <taxon>Bacillota</taxon>
        <taxon>Bacilli</taxon>
        <taxon>Bacillales</taxon>
        <taxon>Bacillaceae</taxon>
        <taxon>Robertmurraya</taxon>
    </lineage>
</organism>
<dbReference type="CDD" id="cd11386">
    <property type="entry name" value="MCP_signal"/>
    <property type="match status" value="1"/>
</dbReference>
<protein>
    <submittedName>
        <fullName evidence="14">Methyl-accepting chemotaxis protein</fullName>
    </submittedName>
</protein>
<keyword evidence="3" id="KW-0488">Methylation</keyword>
<feature type="domain" description="HAMP" evidence="13">
    <location>
        <begin position="211"/>
        <end position="263"/>
    </location>
</feature>
<dbReference type="PANTHER" id="PTHR32089">
    <property type="entry name" value="METHYL-ACCEPTING CHEMOTAXIS PROTEIN MCPB"/>
    <property type="match status" value="1"/>
</dbReference>
<dbReference type="PROSITE" id="PS50111">
    <property type="entry name" value="CHEMOTAXIS_TRANSDUC_2"/>
    <property type="match status" value="1"/>
</dbReference>
<accession>A0ABV6KXB8</accession>
<evidence type="ECO:0000256" key="4">
    <source>
        <dbReference type="ARBA" id="ARBA00022500"/>
    </source>
</evidence>
<evidence type="ECO:0000313" key="15">
    <source>
        <dbReference type="Proteomes" id="UP001589738"/>
    </source>
</evidence>
<evidence type="ECO:0000313" key="14">
    <source>
        <dbReference type="EMBL" id="MFC0476518.1"/>
    </source>
</evidence>
<dbReference type="RefSeq" id="WP_377058499.1">
    <property type="nucleotide sequence ID" value="NZ_JBHLUU010000105.1"/>
</dbReference>
<evidence type="ECO:0000256" key="1">
    <source>
        <dbReference type="ARBA" id="ARBA00004651"/>
    </source>
</evidence>
<dbReference type="SMART" id="SM00283">
    <property type="entry name" value="MA"/>
    <property type="match status" value="1"/>
</dbReference>
<feature type="domain" description="Methyl-accepting transducer" evidence="12">
    <location>
        <begin position="282"/>
        <end position="518"/>
    </location>
</feature>
<keyword evidence="6 11" id="KW-1133">Transmembrane helix</keyword>
<dbReference type="Pfam" id="PF17202">
    <property type="entry name" value="sCache_3_3"/>
    <property type="match status" value="1"/>
</dbReference>
<evidence type="ECO:0000259" key="13">
    <source>
        <dbReference type="PROSITE" id="PS50885"/>
    </source>
</evidence>
<dbReference type="Gene3D" id="1.10.287.950">
    <property type="entry name" value="Methyl-accepting chemotaxis protein"/>
    <property type="match status" value="1"/>
</dbReference>
<proteinExistence type="inferred from homology"/>
<comment type="subcellular location">
    <subcellularLocation>
        <location evidence="1">Cell membrane</location>
        <topology evidence="1">Multi-pass membrane protein</topology>
    </subcellularLocation>
</comment>
<dbReference type="InterPro" id="IPR004090">
    <property type="entry name" value="Chemotax_Me-accpt_rcpt"/>
</dbReference>
<dbReference type="EMBL" id="JBHLUU010000105">
    <property type="protein sequence ID" value="MFC0476518.1"/>
    <property type="molecule type" value="Genomic_DNA"/>
</dbReference>
<reference evidence="14 15" key="1">
    <citation type="submission" date="2024-09" db="EMBL/GenBank/DDBJ databases">
        <authorList>
            <person name="Sun Q."/>
            <person name="Mori K."/>
        </authorList>
    </citation>
    <scope>NUCLEOTIDE SEQUENCE [LARGE SCALE GENOMIC DNA]</scope>
    <source>
        <strain evidence="14 15">CGMCC 1.9126</strain>
    </source>
</reference>
<dbReference type="SMART" id="SM00304">
    <property type="entry name" value="HAMP"/>
    <property type="match status" value="1"/>
</dbReference>
<dbReference type="Pfam" id="PF00672">
    <property type="entry name" value="HAMP"/>
    <property type="match status" value="1"/>
</dbReference>
<comment type="similarity">
    <text evidence="9">Belongs to the methyl-accepting chemotaxis (MCP) protein family.</text>
</comment>
<dbReference type="SUPFAM" id="SSF103190">
    <property type="entry name" value="Sensory domain-like"/>
    <property type="match status" value="1"/>
</dbReference>
<evidence type="ECO:0000256" key="11">
    <source>
        <dbReference type="SAM" id="Phobius"/>
    </source>
</evidence>
<dbReference type="Gene3D" id="6.10.340.10">
    <property type="match status" value="1"/>
</dbReference>
<dbReference type="InterPro" id="IPR004089">
    <property type="entry name" value="MCPsignal_dom"/>
</dbReference>
<comment type="caution">
    <text evidence="14">The sequence shown here is derived from an EMBL/GenBank/DDBJ whole genome shotgun (WGS) entry which is preliminary data.</text>
</comment>
<dbReference type="InterPro" id="IPR003660">
    <property type="entry name" value="HAMP_dom"/>
</dbReference>
<evidence type="ECO:0000256" key="7">
    <source>
        <dbReference type="ARBA" id="ARBA00023136"/>
    </source>
</evidence>
<keyword evidence="15" id="KW-1185">Reference proteome</keyword>
<evidence type="ECO:0000256" key="5">
    <source>
        <dbReference type="ARBA" id="ARBA00022692"/>
    </source>
</evidence>
<evidence type="ECO:0000256" key="3">
    <source>
        <dbReference type="ARBA" id="ARBA00022481"/>
    </source>
</evidence>